<keyword evidence="8" id="KW-0406">Ion transport</keyword>
<evidence type="ECO:0000256" key="5">
    <source>
        <dbReference type="ARBA" id="ARBA00022692"/>
    </source>
</evidence>
<evidence type="ECO:0000256" key="3">
    <source>
        <dbReference type="ARBA" id="ARBA00022452"/>
    </source>
</evidence>
<feature type="domain" description="TonB-dependent receptor-like beta-barrel" evidence="13">
    <location>
        <begin position="7"/>
        <end position="395"/>
    </location>
</feature>
<protein>
    <submittedName>
        <fullName evidence="14">TonB-dependent receptor</fullName>
    </submittedName>
</protein>
<keyword evidence="15" id="KW-1185">Reference proteome</keyword>
<organism evidence="14 15">
    <name type="scientific">Thalassovita mangrovi</name>
    <dbReference type="NCBI Taxonomy" id="2692236"/>
    <lineage>
        <taxon>Bacteria</taxon>
        <taxon>Pseudomonadati</taxon>
        <taxon>Pseudomonadota</taxon>
        <taxon>Alphaproteobacteria</taxon>
        <taxon>Rhodobacterales</taxon>
        <taxon>Roseobacteraceae</taxon>
        <taxon>Thalassovita</taxon>
    </lineage>
</organism>
<dbReference type="GO" id="GO:0015344">
    <property type="term" value="F:siderophore uptake transmembrane transporter activity"/>
    <property type="evidence" value="ECO:0007669"/>
    <property type="project" value="TreeGrafter"/>
</dbReference>
<dbReference type="GO" id="GO:0009279">
    <property type="term" value="C:cell outer membrane"/>
    <property type="evidence" value="ECO:0007669"/>
    <property type="project" value="UniProtKB-SubCell"/>
</dbReference>
<dbReference type="Pfam" id="PF00593">
    <property type="entry name" value="TonB_dep_Rec_b-barrel"/>
    <property type="match status" value="1"/>
</dbReference>
<name>A0A6L8LNS1_9RHOB</name>
<evidence type="ECO:0000259" key="13">
    <source>
        <dbReference type="Pfam" id="PF00593"/>
    </source>
</evidence>
<evidence type="ECO:0000256" key="10">
    <source>
        <dbReference type="ARBA" id="ARBA00023136"/>
    </source>
</evidence>
<keyword evidence="6" id="KW-0732">Signal</keyword>
<dbReference type="EMBL" id="WWEN01000012">
    <property type="protein sequence ID" value="MYM57525.1"/>
    <property type="molecule type" value="Genomic_DNA"/>
</dbReference>
<evidence type="ECO:0000256" key="2">
    <source>
        <dbReference type="ARBA" id="ARBA00022448"/>
    </source>
</evidence>
<keyword evidence="11 12" id="KW-0998">Cell outer membrane</keyword>
<dbReference type="InterPro" id="IPR036942">
    <property type="entry name" value="Beta-barrel_TonB_sf"/>
</dbReference>
<proteinExistence type="inferred from homology"/>
<keyword evidence="3 12" id="KW-1134">Transmembrane beta strand</keyword>
<evidence type="ECO:0000256" key="1">
    <source>
        <dbReference type="ARBA" id="ARBA00004571"/>
    </source>
</evidence>
<dbReference type="PANTHER" id="PTHR32552:SF68">
    <property type="entry name" value="FERRICHROME OUTER MEMBRANE TRANSPORTER_PHAGE RECEPTOR"/>
    <property type="match status" value="1"/>
</dbReference>
<comment type="subcellular location">
    <subcellularLocation>
        <location evidence="1 12">Cell outer membrane</location>
        <topology evidence="1 12">Multi-pass membrane protein</topology>
    </subcellularLocation>
</comment>
<dbReference type="AlphaFoldDB" id="A0A6L8LNS1"/>
<dbReference type="InterPro" id="IPR000531">
    <property type="entry name" value="Beta-barrel_TonB"/>
</dbReference>
<evidence type="ECO:0000256" key="8">
    <source>
        <dbReference type="ARBA" id="ARBA00023065"/>
    </source>
</evidence>
<evidence type="ECO:0000256" key="12">
    <source>
        <dbReference type="PROSITE-ProRule" id="PRU01360"/>
    </source>
</evidence>
<evidence type="ECO:0000256" key="11">
    <source>
        <dbReference type="ARBA" id="ARBA00023237"/>
    </source>
</evidence>
<keyword evidence="14" id="KW-0675">Receptor</keyword>
<evidence type="ECO:0000256" key="7">
    <source>
        <dbReference type="ARBA" id="ARBA00023004"/>
    </source>
</evidence>
<dbReference type="Proteomes" id="UP000479043">
    <property type="component" value="Unassembled WGS sequence"/>
</dbReference>
<dbReference type="InterPro" id="IPR039426">
    <property type="entry name" value="TonB-dep_rcpt-like"/>
</dbReference>
<evidence type="ECO:0000256" key="4">
    <source>
        <dbReference type="ARBA" id="ARBA00022496"/>
    </source>
</evidence>
<comment type="caution">
    <text evidence="14">The sequence shown here is derived from an EMBL/GenBank/DDBJ whole genome shotgun (WGS) entry which is preliminary data.</text>
</comment>
<keyword evidence="5 12" id="KW-0812">Transmembrane</keyword>
<keyword evidence="9" id="KW-0798">TonB box</keyword>
<keyword evidence="4" id="KW-0410">Iron transport</keyword>
<evidence type="ECO:0000256" key="6">
    <source>
        <dbReference type="ARBA" id="ARBA00022729"/>
    </source>
</evidence>
<evidence type="ECO:0000313" key="14">
    <source>
        <dbReference type="EMBL" id="MYM57525.1"/>
    </source>
</evidence>
<keyword evidence="7" id="KW-0408">Iron</keyword>
<accession>A0A6L8LNS1</accession>
<keyword evidence="10 12" id="KW-0472">Membrane</keyword>
<dbReference type="SUPFAM" id="SSF56935">
    <property type="entry name" value="Porins"/>
    <property type="match status" value="1"/>
</dbReference>
<dbReference type="CDD" id="cd01347">
    <property type="entry name" value="ligand_gated_channel"/>
    <property type="match status" value="1"/>
</dbReference>
<sequence>MPGSFAYRQSAYNHFDTEQQSVGWELTHEFTPDLTFNQRLRYAHQTTDYAQLDFGWADATGLNYYAFRNDEDAKTLGIDNTLEWKSVIGSADNSLIIGADYQRSRSDVTQYLDYTIYTVPYADPSLDFAVADPALSSMTRSTYTEKGLYVQDHVKFANGTTLTGGLRHSWFEIEVEDLSGGGTQWQENDATTGMIGLTHDFANGLTPYASYTEGFIQNVGTTLAGDPLKPSESKQWEAGLRYQPNSALMLSAAIFDLRKTNVKEYDLNDPTWSSFTQAGEVRSRGLELEARGAINSVLQGVFSYSYLDSEVTKSTDASIVGNENSMSPNHQAAIWLDYDAAAIAEGLTIGGGLRYVSSFYATQSNGRVTPSYTLADLAVSYEVSDFTLDLNVTNLFDRDYYGNCYDSYGCSKGEGRTITVTLNRSF</sequence>
<dbReference type="PANTHER" id="PTHR32552">
    <property type="entry name" value="FERRICHROME IRON RECEPTOR-RELATED"/>
    <property type="match status" value="1"/>
</dbReference>
<keyword evidence="2 12" id="KW-0813">Transport</keyword>
<gene>
    <name evidence="14" type="ORF">GR167_19565</name>
</gene>
<comment type="similarity">
    <text evidence="12">Belongs to the TonB-dependent receptor family.</text>
</comment>
<reference evidence="14 15" key="1">
    <citation type="submission" date="2020-01" db="EMBL/GenBank/DDBJ databases">
        <authorList>
            <person name="Chen S."/>
        </authorList>
    </citation>
    <scope>NUCLEOTIDE SEQUENCE [LARGE SCALE GENOMIC DNA]</scope>
    <source>
        <strain evidence="14 15">GS-10</strain>
    </source>
</reference>
<dbReference type="PROSITE" id="PS52016">
    <property type="entry name" value="TONB_DEPENDENT_REC_3"/>
    <property type="match status" value="1"/>
</dbReference>
<dbReference type="Gene3D" id="2.40.170.20">
    <property type="entry name" value="TonB-dependent receptor, beta-barrel domain"/>
    <property type="match status" value="1"/>
</dbReference>
<evidence type="ECO:0000256" key="9">
    <source>
        <dbReference type="ARBA" id="ARBA00023077"/>
    </source>
</evidence>
<evidence type="ECO:0000313" key="15">
    <source>
        <dbReference type="Proteomes" id="UP000479043"/>
    </source>
</evidence>